<evidence type="ECO:0000256" key="5">
    <source>
        <dbReference type="ARBA" id="ARBA00022692"/>
    </source>
</evidence>
<keyword evidence="5 8" id="KW-0812">Transmembrane</keyword>
<dbReference type="GO" id="GO:0005886">
    <property type="term" value="C:plasma membrane"/>
    <property type="evidence" value="ECO:0007669"/>
    <property type="project" value="UniProtKB-SubCell"/>
</dbReference>
<keyword evidence="3" id="KW-0328">Glycosyltransferase</keyword>
<sequence>MQDVGHRWAGVGAVMLAALVIRLGVAAWVDRTVAATPGRICLIPGDAEGYWELGRRLARGEEYALYEPPRRVLRMPGLPLLLAASQRIWGESVWPARCLLATIGALACGLVYWLGGELANRSVGWWAAAATACSPALAVFSPLLLTETPFATAMLASLIAWAKLWTPAERCRPGTALAAGGLSAVATYLRPTWLPIAPLAAVWLIARAPRHRGAWCEGLLAVGILGAALFPWAWRNHGVTGHWVATTLWVGPSLYDGLRPGANGDSDMRFFDEDRLLDRMSEYEMDQEYRRRAWAFVAAEPFTAVRLAGRKALRYWSVIPNADQFRHPWIIAGLAATTLSLYFGAVWGLIGQRKNVRLCVMTTFPVLFFAAVHMVFVGSIRYRLPAEYPLWILAAAGFHDVWQRWRTWTAGRTLGDPELSPRTGG</sequence>
<gene>
    <name evidence="10" type="ORF">ENS64_16125</name>
</gene>
<feature type="transmembrane region" description="Helical" evidence="8">
    <location>
        <begin position="188"/>
        <end position="206"/>
    </location>
</feature>
<dbReference type="AlphaFoldDB" id="A0A7C4LMM4"/>
<evidence type="ECO:0000256" key="8">
    <source>
        <dbReference type="SAM" id="Phobius"/>
    </source>
</evidence>
<protein>
    <submittedName>
        <fullName evidence="10">Phospholipid carrier-dependent glycosyltransferase</fullName>
    </submittedName>
</protein>
<feature type="transmembrane region" description="Helical" evidence="8">
    <location>
        <begin position="6"/>
        <end position="29"/>
    </location>
</feature>
<dbReference type="GO" id="GO:0009103">
    <property type="term" value="P:lipopolysaccharide biosynthetic process"/>
    <property type="evidence" value="ECO:0007669"/>
    <property type="project" value="UniProtKB-ARBA"/>
</dbReference>
<feature type="transmembrane region" description="Helical" evidence="8">
    <location>
        <begin position="125"/>
        <end position="145"/>
    </location>
</feature>
<keyword evidence="7 8" id="KW-0472">Membrane</keyword>
<accession>A0A7C4LMM4</accession>
<dbReference type="Pfam" id="PF13231">
    <property type="entry name" value="PMT_2"/>
    <property type="match status" value="1"/>
</dbReference>
<comment type="caution">
    <text evidence="10">The sequence shown here is derived from an EMBL/GenBank/DDBJ whole genome shotgun (WGS) entry which is preliminary data.</text>
</comment>
<evidence type="ECO:0000256" key="7">
    <source>
        <dbReference type="ARBA" id="ARBA00023136"/>
    </source>
</evidence>
<reference evidence="10" key="1">
    <citation type="journal article" date="2020" name="mSystems">
        <title>Genome- and Community-Level Interaction Insights into Carbon Utilization and Element Cycling Functions of Hydrothermarchaeota in Hydrothermal Sediment.</title>
        <authorList>
            <person name="Zhou Z."/>
            <person name="Liu Y."/>
            <person name="Xu W."/>
            <person name="Pan J."/>
            <person name="Luo Z.H."/>
            <person name="Li M."/>
        </authorList>
    </citation>
    <scope>NUCLEOTIDE SEQUENCE [LARGE SCALE GENOMIC DNA]</scope>
    <source>
        <strain evidence="10">SpSt-508</strain>
    </source>
</reference>
<organism evidence="10">
    <name type="scientific">Schlesneria paludicola</name>
    <dbReference type="NCBI Taxonomy" id="360056"/>
    <lineage>
        <taxon>Bacteria</taxon>
        <taxon>Pseudomonadati</taxon>
        <taxon>Planctomycetota</taxon>
        <taxon>Planctomycetia</taxon>
        <taxon>Planctomycetales</taxon>
        <taxon>Planctomycetaceae</taxon>
        <taxon>Schlesneria</taxon>
    </lineage>
</organism>
<feature type="transmembrane region" description="Helical" evidence="8">
    <location>
        <begin position="358"/>
        <end position="380"/>
    </location>
</feature>
<feature type="transmembrane region" description="Helical" evidence="8">
    <location>
        <begin position="329"/>
        <end position="351"/>
    </location>
</feature>
<keyword evidence="2" id="KW-1003">Cell membrane</keyword>
<evidence type="ECO:0000256" key="3">
    <source>
        <dbReference type="ARBA" id="ARBA00022676"/>
    </source>
</evidence>
<feature type="domain" description="Glycosyltransferase RgtA/B/C/D-like" evidence="9">
    <location>
        <begin position="76"/>
        <end position="225"/>
    </location>
</feature>
<dbReference type="EMBL" id="DSVQ01000018">
    <property type="protein sequence ID" value="HGT40772.1"/>
    <property type="molecule type" value="Genomic_DNA"/>
</dbReference>
<evidence type="ECO:0000256" key="1">
    <source>
        <dbReference type="ARBA" id="ARBA00004651"/>
    </source>
</evidence>
<keyword evidence="4 10" id="KW-0808">Transferase</keyword>
<name>A0A7C4LMM4_9PLAN</name>
<dbReference type="InterPro" id="IPR038731">
    <property type="entry name" value="RgtA/B/C-like"/>
</dbReference>
<proteinExistence type="predicted"/>
<feature type="transmembrane region" description="Helical" evidence="8">
    <location>
        <begin position="213"/>
        <end position="234"/>
    </location>
</feature>
<evidence type="ECO:0000259" key="9">
    <source>
        <dbReference type="Pfam" id="PF13231"/>
    </source>
</evidence>
<feature type="transmembrane region" description="Helical" evidence="8">
    <location>
        <begin position="94"/>
        <end position="113"/>
    </location>
</feature>
<evidence type="ECO:0000313" key="10">
    <source>
        <dbReference type="EMBL" id="HGT40772.1"/>
    </source>
</evidence>
<comment type="subcellular location">
    <subcellularLocation>
        <location evidence="1">Cell membrane</location>
        <topology evidence="1">Multi-pass membrane protein</topology>
    </subcellularLocation>
</comment>
<evidence type="ECO:0000256" key="4">
    <source>
        <dbReference type="ARBA" id="ARBA00022679"/>
    </source>
</evidence>
<keyword evidence="6 8" id="KW-1133">Transmembrane helix</keyword>
<evidence type="ECO:0000256" key="2">
    <source>
        <dbReference type="ARBA" id="ARBA00022475"/>
    </source>
</evidence>
<dbReference type="GO" id="GO:0016763">
    <property type="term" value="F:pentosyltransferase activity"/>
    <property type="evidence" value="ECO:0007669"/>
    <property type="project" value="TreeGrafter"/>
</dbReference>
<evidence type="ECO:0000256" key="6">
    <source>
        <dbReference type="ARBA" id="ARBA00022989"/>
    </source>
</evidence>
<dbReference type="PANTHER" id="PTHR33908">
    <property type="entry name" value="MANNOSYLTRANSFERASE YKCB-RELATED"/>
    <property type="match status" value="1"/>
</dbReference>
<dbReference type="PANTHER" id="PTHR33908:SF11">
    <property type="entry name" value="MEMBRANE PROTEIN"/>
    <property type="match status" value="1"/>
</dbReference>
<dbReference type="InterPro" id="IPR050297">
    <property type="entry name" value="LipidA_mod_glycosyltrf_83"/>
</dbReference>